<organism evidence="3 4">
    <name type="scientific">Karstenula rhodostoma CBS 690.94</name>
    <dbReference type="NCBI Taxonomy" id="1392251"/>
    <lineage>
        <taxon>Eukaryota</taxon>
        <taxon>Fungi</taxon>
        <taxon>Dikarya</taxon>
        <taxon>Ascomycota</taxon>
        <taxon>Pezizomycotina</taxon>
        <taxon>Dothideomycetes</taxon>
        <taxon>Pleosporomycetidae</taxon>
        <taxon>Pleosporales</taxon>
        <taxon>Massarineae</taxon>
        <taxon>Didymosphaeriaceae</taxon>
        <taxon>Karstenula</taxon>
    </lineage>
</organism>
<reference evidence="3" key="1">
    <citation type="journal article" date="2020" name="Stud. Mycol.">
        <title>101 Dothideomycetes genomes: a test case for predicting lifestyles and emergence of pathogens.</title>
        <authorList>
            <person name="Haridas S."/>
            <person name="Albert R."/>
            <person name="Binder M."/>
            <person name="Bloem J."/>
            <person name="Labutti K."/>
            <person name="Salamov A."/>
            <person name="Andreopoulos B."/>
            <person name="Baker S."/>
            <person name="Barry K."/>
            <person name="Bills G."/>
            <person name="Bluhm B."/>
            <person name="Cannon C."/>
            <person name="Castanera R."/>
            <person name="Culley D."/>
            <person name="Daum C."/>
            <person name="Ezra D."/>
            <person name="Gonzalez J."/>
            <person name="Henrissat B."/>
            <person name="Kuo A."/>
            <person name="Liang C."/>
            <person name="Lipzen A."/>
            <person name="Lutzoni F."/>
            <person name="Magnuson J."/>
            <person name="Mondo S."/>
            <person name="Nolan M."/>
            <person name="Ohm R."/>
            <person name="Pangilinan J."/>
            <person name="Park H.-J."/>
            <person name="Ramirez L."/>
            <person name="Alfaro M."/>
            <person name="Sun H."/>
            <person name="Tritt A."/>
            <person name="Yoshinaga Y."/>
            <person name="Zwiers L.-H."/>
            <person name="Turgeon B."/>
            <person name="Goodwin S."/>
            <person name="Spatafora J."/>
            <person name="Crous P."/>
            <person name="Grigoriev I."/>
        </authorList>
    </citation>
    <scope>NUCLEOTIDE SEQUENCE</scope>
    <source>
        <strain evidence="3">CBS 690.94</strain>
    </source>
</reference>
<dbReference type="Proteomes" id="UP000799764">
    <property type="component" value="Unassembled WGS sequence"/>
</dbReference>
<dbReference type="EMBL" id="MU001502">
    <property type="protein sequence ID" value="KAF2443550.1"/>
    <property type="molecule type" value="Genomic_DNA"/>
</dbReference>
<keyword evidence="1" id="KW-0732">Signal</keyword>
<feature type="signal peptide" evidence="1">
    <location>
        <begin position="1"/>
        <end position="16"/>
    </location>
</feature>
<keyword evidence="4" id="KW-1185">Reference proteome</keyword>
<dbReference type="InterPro" id="IPR057229">
    <property type="entry name" value="DUF7907"/>
</dbReference>
<feature type="chain" id="PRO_5040456320" description="DUF7907 domain-containing protein" evidence="1">
    <location>
        <begin position="17"/>
        <end position="204"/>
    </location>
</feature>
<evidence type="ECO:0000313" key="3">
    <source>
        <dbReference type="EMBL" id="KAF2443550.1"/>
    </source>
</evidence>
<protein>
    <recommendedName>
        <fullName evidence="2">DUF7907 domain-containing protein</fullName>
    </recommendedName>
</protein>
<accession>A0A9P4PGF0</accession>
<name>A0A9P4PGF0_9PLEO</name>
<evidence type="ECO:0000259" key="2">
    <source>
        <dbReference type="Pfam" id="PF25484"/>
    </source>
</evidence>
<evidence type="ECO:0000256" key="1">
    <source>
        <dbReference type="SAM" id="SignalP"/>
    </source>
</evidence>
<sequence>MKSTFVLAALASGALAQFDQSSKPFRLFIKSDNATLDGTMLGTCHQGAAIEGLCPTGNTHDNASVSYDTFYQQTQADPPFPGIDGDPYGPLLWNLTVNGGDIVPSGMQFSWDFLSDVAAPIFFPGNDTASTVSFSSNGCMYLGRYQDDTVTPPERLDPPQKIENWYICLTRWSYLYYTLNWKIGVKGVPQNPTCQKVQVYREFV</sequence>
<dbReference type="Pfam" id="PF25484">
    <property type="entry name" value="DUF7907"/>
    <property type="match status" value="1"/>
</dbReference>
<dbReference type="OrthoDB" id="3515453at2759"/>
<proteinExistence type="predicted"/>
<comment type="caution">
    <text evidence="3">The sequence shown here is derived from an EMBL/GenBank/DDBJ whole genome shotgun (WGS) entry which is preliminary data.</text>
</comment>
<gene>
    <name evidence="3" type="ORF">P171DRAFT_415144</name>
</gene>
<evidence type="ECO:0000313" key="4">
    <source>
        <dbReference type="Proteomes" id="UP000799764"/>
    </source>
</evidence>
<feature type="domain" description="DUF7907" evidence="2">
    <location>
        <begin position="22"/>
        <end position="203"/>
    </location>
</feature>
<dbReference type="AlphaFoldDB" id="A0A9P4PGF0"/>